<feature type="region of interest" description="Disordered" evidence="5">
    <location>
        <begin position="317"/>
        <end position="337"/>
    </location>
</feature>
<name>A0ABD0YGA1_9HEMI</name>
<organism evidence="6 7">
    <name type="scientific">Ranatra chinensis</name>
    <dbReference type="NCBI Taxonomy" id="642074"/>
    <lineage>
        <taxon>Eukaryota</taxon>
        <taxon>Metazoa</taxon>
        <taxon>Ecdysozoa</taxon>
        <taxon>Arthropoda</taxon>
        <taxon>Hexapoda</taxon>
        <taxon>Insecta</taxon>
        <taxon>Pterygota</taxon>
        <taxon>Neoptera</taxon>
        <taxon>Paraneoptera</taxon>
        <taxon>Hemiptera</taxon>
        <taxon>Heteroptera</taxon>
        <taxon>Panheteroptera</taxon>
        <taxon>Nepomorpha</taxon>
        <taxon>Nepidae</taxon>
        <taxon>Ranatrinae</taxon>
        <taxon>Ranatra</taxon>
    </lineage>
</organism>
<keyword evidence="7" id="KW-1185">Reference proteome</keyword>
<evidence type="ECO:0000313" key="6">
    <source>
        <dbReference type="EMBL" id="KAL1130336.1"/>
    </source>
</evidence>
<dbReference type="Proteomes" id="UP001558652">
    <property type="component" value="Unassembled WGS sequence"/>
</dbReference>
<evidence type="ECO:0000313" key="7">
    <source>
        <dbReference type="Proteomes" id="UP001558652"/>
    </source>
</evidence>
<proteinExistence type="predicted"/>
<accession>A0ABD0YGA1</accession>
<keyword evidence="1" id="KW-0805">Transcription regulation</keyword>
<keyword evidence="3" id="KW-0539">Nucleus</keyword>
<evidence type="ECO:0000256" key="3">
    <source>
        <dbReference type="ARBA" id="ARBA00023242"/>
    </source>
</evidence>
<dbReference type="AlphaFoldDB" id="A0ABD0YGA1"/>
<feature type="coiled-coil region" evidence="4">
    <location>
        <begin position="202"/>
        <end position="230"/>
    </location>
</feature>
<protein>
    <submittedName>
        <fullName evidence="6">Uncharacterized protein</fullName>
    </submittedName>
</protein>
<evidence type="ECO:0000256" key="4">
    <source>
        <dbReference type="SAM" id="Coils"/>
    </source>
</evidence>
<dbReference type="PANTHER" id="PTHR16088">
    <property type="entry name" value="YY1 ASSOCIATED PROTEIN-RELATED"/>
    <property type="match status" value="1"/>
</dbReference>
<comment type="caution">
    <text evidence="6">The sequence shown here is derived from an EMBL/GenBank/DDBJ whole genome shotgun (WGS) entry which is preliminary data.</text>
</comment>
<dbReference type="InterPro" id="IPR052435">
    <property type="entry name" value="YY1-Transcr_Regul"/>
</dbReference>
<keyword evidence="4" id="KW-0175">Coiled coil</keyword>
<keyword evidence="2" id="KW-0804">Transcription</keyword>
<dbReference type="PANTHER" id="PTHR16088:SF3">
    <property type="entry name" value="GON-4-LIKE PROTEIN"/>
    <property type="match status" value="1"/>
</dbReference>
<sequence length="375" mass="43434">MKREFNPLKLITFVTGDGWFLVSKRWGLKGIEDEVTPVTGDRRRSPQRGRMRTEMRIELRRSPWADWIRARSRRACENKLRDGRELAGRGLRVRPRGSLSVRCHPGPDATLKYELREGYAVTREEGMHENIDMACDLKPKKRRIKHKWKFLQNKRADVPARSGLSFSLQLSKADSKEATAESEDDHNSLYIETDSDEIPKVLDAMEEEIERQLEEKAQKTNLTVANVKNMLKAVITNRDVMHMVNYSLQRSSEKPDFAPKLTRARTKELMEKEAIPLCQIPLTKKKSEFVELIAQDLLEDSSDEEYKPHVEWRGLKGIGDEVPPVTGDRRRSPQRGRFRTEMRVELRRSLYAGLDTRVSKKERVKTYCGVNDSGI</sequence>
<evidence type="ECO:0000256" key="5">
    <source>
        <dbReference type="SAM" id="MobiDB-lite"/>
    </source>
</evidence>
<gene>
    <name evidence="6" type="ORF">AAG570_013274</name>
</gene>
<reference evidence="6 7" key="1">
    <citation type="submission" date="2024-07" db="EMBL/GenBank/DDBJ databases">
        <title>Chromosome-level genome assembly of the water stick insect Ranatra chinensis (Heteroptera: Nepidae).</title>
        <authorList>
            <person name="Liu X."/>
        </authorList>
    </citation>
    <scope>NUCLEOTIDE SEQUENCE [LARGE SCALE GENOMIC DNA]</scope>
    <source>
        <strain evidence="6">Cailab_2021Rc</strain>
        <tissue evidence="6">Muscle</tissue>
    </source>
</reference>
<evidence type="ECO:0000256" key="2">
    <source>
        <dbReference type="ARBA" id="ARBA00023163"/>
    </source>
</evidence>
<dbReference type="EMBL" id="JBFDAA010000008">
    <property type="protein sequence ID" value="KAL1130336.1"/>
    <property type="molecule type" value="Genomic_DNA"/>
</dbReference>
<evidence type="ECO:0000256" key="1">
    <source>
        <dbReference type="ARBA" id="ARBA00023015"/>
    </source>
</evidence>